<dbReference type="InterPro" id="IPR013783">
    <property type="entry name" value="Ig-like_fold"/>
</dbReference>
<dbReference type="InterPro" id="IPR001764">
    <property type="entry name" value="Glyco_hydro_3_N"/>
</dbReference>
<dbReference type="InterPro" id="IPR036962">
    <property type="entry name" value="Glyco_hydro_3_N_sf"/>
</dbReference>
<dbReference type="PRINTS" id="PR00133">
    <property type="entry name" value="GLHYDRLASE3"/>
</dbReference>
<dbReference type="OrthoDB" id="9805821at2"/>
<dbReference type="InterPro" id="IPR002772">
    <property type="entry name" value="Glyco_hydro_3_C"/>
</dbReference>
<dbReference type="Proteomes" id="UP000193834">
    <property type="component" value="Unassembled WGS sequence"/>
</dbReference>
<evidence type="ECO:0000256" key="4">
    <source>
        <dbReference type="RuleBase" id="RU361161"/>
    </source>
</evidence>
<dbReference type="AlphaFoldDB" id="A0A1X7LZU2"/>
<dbReference type="FunFam" id="2.60.40.10:FF:000495">
    <property type="entry name" value="Periplasmic beta-glucosidase"/>
    <property type="match status" value="1"/>
</dbReference>
<dbReference type="InterPro" id="IPR017853">
    <property type="entry name" value="GH"/>
</dbReference>
<organism evidence="6 7">
    <name type="scientific">Paenibacillus aquistagni</name>
    <dbReference type="NCBI Taxonomy" id="1852522"/>
    <lineage>
        <taxon>Bacteria</taxon>
        <taxon>Bacillati</taxon>
        <taxon>Bacillota</taxon>
        <taxon>Bacilli</taxon>
        <taxon>Bacillales</taxon>
        <taxon>Paenibacillaceae</taxon>
        <taxon>Paenibacillus</taxon>
    </lineage>
</organism>
<evidence type="ECO:0000259" key="5">
    <source>
        <dbReference type="SMART" id="SM01217"/>
    </source>
</evidence>
<dbReference type="PANTHER" id="PTHR42715">
    <property type="entry name" value="BETA-GLUCOSIDASE"/>
    <property type="match status" value="1"/>
</dbReference>
<evidence type="ECO:0000256" key="1">
    <source>
        <dbReference type="ARBA" id="ARBA00005336"/>
    </source>
</evidence>
<evidence type="ECO:0000256" key="2">
    <source>
        <dbReference type="ARBA" id="ARBA00022801"/>
    </source>
</evidence>
<dbReference type="InterPro" id="IPR026891">
    <property type="entry name" value="Fn3-like"/>
</dbReference>
<keyword evidence="4" id="KW-0326">Glycosidase</keyword>
<name>A0A1X7LZU2_9BACL</name>
<keyword evidence="3" id="KW-0119">Carbohydrate metabolism</keyword>
<dbReference type="EMBL" id="FXAZ01000010">
    <property type="protein sequence ID" value="SMG58619.1"/>
    <property type="molecule type" value="Genomic_DNA"/>
</dbReference>
<dbReference type="PANTHER" id="PTHR42715:SF10">
    <property type="entry name" value="BETA-GLUCOSIDASE"/>
    <property type="match status" value="1"/>
</dbReference>
<dbReference type="STRING" id="1852522.SAMN06295960_4742"/>
<dbReference type="Gene3D" id="3.20.20.300">
    <property type="entry name" value="Glycoside hydrolase, family 3, N-terminal domain"/>
    <property type="match status" value="1"/>
</dbReference>
<dbReference type="Gene3D" id="2.60.40.10">
    <property type="entry name" value="Immunoglobulins"/>
    <property type="match status" value="1"/>
</dbReference>
<keyword evidence="2 4" id="KW-0378">Hydrolase</keyword>
<dbReference type="Gene3D" id="3.40.50.1700">
    <property type="entry name" value="Glycoside hydrolase family 3 C-terminal domain"/>
    <property type="match status" value="1"/>
</dbReference>
<dbReference type="SMART" id="SM01217">
    <property type="entry name" value="Fn3_like"/>
    <property type="match status" value="1"/>
</dbReference>
<feature type="domain" description="Fibronectin type III-like" evidence="5">
    <location>
        <begin position="584"/>
        <end position="654"/>
    </location>
</feature>
<dbReference type="InterPro" id="IPR019800">
    <property type="entry name" value="Glyco_hydro_3_AS"/>
</dbReference>
<proteinExistence type="inferred from homology"/>
<dbReference type="GO" id="GO:0008422">
    <property type="term" value="F:beta-glucosidase activity"/>
    <property type="evidence" value="ECO:0007669"/>
    <property type="project" value="UniProtKB-ARBA"/>
</dbReference>
<evidence type="ECO:0000313" key="7">
    <source>
        <dbReference type="Proteomes" id="UP000193834"/>
    </source>
</evidence>
<accession>A0A1X7LZU2</accession>
<dbReference type="Pfam" id="PF00933">
    <property type="entry name" value="Glyco_hydro_3"/>
    <property type="match status" value="1"/>
</dbReference>
<comment type="similarity">
    <text evidence="1 4">Belongs to the glycosyl hydrolase 3 family.</text>
</comment>
<dbReference type="SUPFAM" id="SSF51445">
    <property type="entry name" value="(Trans)glycosidases"/>
    <property type="match status" value="1"/>
</dbReference>
<dbReference type="Pfam" id="PF01915">
    <property type="entry name" value="Glyco_hydro_3_C"/>
    <property type="match status" value="1"/>
</dbReference>
<evidence type="ECO:0000256" key="3">
    <source>
        <dbReference type="ARBA" id="ARBA00023277"/>
    </source>
</evidence>
<keyword evidence="7" id="KW-1185">Reference proteome</keyword>
<dbReference type="PROSITE" id="PS00775">
    <property type="entry name" value="GLYCOSYL_HYDROL_F3"/>
    <property type="match status" value="1"/>
</dbReference>
<evidence type="ECO:0000313" key="6">
    <source>
        <dbReference type="EMBL" id="SMG58619.1"/>
    </source>
</evidence>
<reference evidence="6 7" key="1">
    <citation type="submission" date="2017-04" db="EMBL/GenBank/DDBJ databases">
        <authorList>
            <person name="Afonso C.L."/>
            <person name="Miller P.J."/>
            <person name="Scott M.A."/>
            <person name="Spackman E."/>
            <person name="Goraichik I."/>
            <person name="Dimitrov K.M."/>
            <person name="Suarez D.L."/>
            <person name="Swayne D.E."/>
        </authorList>
    </citation>
    <scope>NUCLEOTIDE SEQUENCE [LARGE SCALE GENOMIC DNA]</scope>
    <source>
        <strain evidence="6 7">11</strain>
    </source>
</reference>
<dbReference type="InterPro" id="IPR036881">
    <property type="entry name" value="Glyco_hydro_3_C_sf"/>
</dbReference>
<dbReference type="RefSeq" id="WP_085498680.1">
    <property type="nucleotide sequence ID" value="NZ_FXAZ01000010.1"/>
</dbReference>
<dbReference type="SUPFAM" id="SSF52279">
    <property type="entry name" value="Beta-D-glucan exohydrolase, C-terminal domain"/>
    <property type="match status" value="1"/>
</dbReference>
<gene>
    <name evidence="6" type="ORF">SAMN06295960_4742</name>
</gene>
<sequence length="770" mass="86171">MNHKIEHWMKELTLEEKASLCAGLNMWMTKGIDRLNIPAIHMYDGTNGIRKTSSDEEMGITSENIPATCYPTGSAIGSSWNIELLHEIGVALGIEGKEMGVELLLGPGINMKRTPLGGRNFEYYSEDPCLSGELGAAFVNGLQSQGVGASVKHFACNNQEYEKMVTSSEVDERTLREIYLSAFERIVKKANPWTMMCSYNLLNGSYASENEHLLDDILRKEWGYEGVVLSDWTAVNDRIRGLKAGLDLEMPGPAHYNAAAIVEEVQKGTLSEEQLDKSVRRILTLVEQVTDHEVESPETALDYHELARRAAAESIVLLKNDNGILPLDPAKVKSVAVIGTFAKKPRIQGAGSAEVTPTSVDIPWEEMQKIAGEAVQFHYAEGCPKDDRIDDTMIEESAALAAKSELAILFVGQPEYAESEMHDLNGIDLPEHQVKLIEAVAAVQPKCIVVTSSGTALAMRPWIQHVPAVLHAWLTGQGSGRAVAEILFGLTNPSGKLSETFPVKLSDNPSHMRIRGENGKLYYREGLFVGYRYYDRKELAPQFPFGHGLSYTSFAYSDMRVTQHDHSVTVSLQVENTGAIAGKEVVQLYVQDEECKWTRPEKELKAFIKIELEPHEKKEVVFELEERDFAYYNTKYNRWIAETGYFKLVAGSSSRDIRLTERVFCDFGKEEASFHKFSLLNDWVEDPTAKSVLEKCLHEMNEHVTDKVHLNEEFIGFWGDFPTIKVLQMFGQNWLIHRTPDQVIDELIAEVERVRQAAAGTNTAAAQSQE</sequence>
<dbReference type="GO" id="GO:0005975">
    <property type="term" value="P:carbohydrate metabolic process"/>
    <property type="evidence" value="ECO:0007669"/>
    <property type="project" value="InterPro"/>
</dbReference>
<dbReference type="Pfam" id="PF14310">
    <property type="entry name" value="Fn3-like"/>
    <property type="match status" value="1"/>
</dbReference>
<dbReference type="InterPro" id="IPR050288">
    <property type="entry name" value="Cellulose_deg_GH3"/>
</dbReference>
<protein>
    <submittedName>
        <fullName evidence="6">Beta-glucosidase</fullName>
    </submittedName>
</protein>